<evidence type="ECO:0000256" key="1">
    <source>
        <dbReference type="ARBA" id="ARBA00006484"/>
    </source>
</evidence>
<dbReference type="RefSeq" id="WP_329408589.1">
    <property type="nucleotide sequence ID" value="NZ_CP109441.1"/>
</dbReference>
<dbReference type="PANTHER" id="PTHR42760">
    <property type="entry name" value="SHORT-CHAIN DEHYDROGENASES/REDUCTASES FAMILY MEMBER"/>
    <property type="match status" value="1"/>
</dbReference>
<accession>A0ABZ1YPY4</accession>
<dbReference type="InterPro" id="IPR002347">
    <property type="entry name" value="SDR_fam"/>
</dbReference>
<evidence type="ECO:0000313" key="3">
    <source>
        <dbReference type="Proteomes" id="UP001432062"/>
    </source>
</evidence>
<gene>
    <name evidence="2" type="ORF">OG563_40440</name>
</gene>
<dbReference type="InterPro" id="IPR036291">
    <property type="entry name" value="NAD(P)-bd_dom_sf"/>
</dbReference>
<dbReference type="PRINTS" id="PR00081">
    <property type="entry name" value="GDHRDH"/>
</dbReference>
<proteinExistence type="inferred from homology"/>
<evidence type="ECO:0000313" key="2">
    <source>
        <dbReference type="EMBL" id="WUV45315.1"/>
    </source>
</evidence>
<comment type="similarity">
    <text evidence="1">Belongs to the short-chain dehydrogenases/reductases (SDR) family.</text>
</comment>
<dbReference type="Pfam" id="PF13561">
    <property type="entry name" value="adh_short_C2"/>
    <property type="match status" value="1"/>
</dbReference>
<dbReference type="Gene3D" id="3.40.50.720">
    <property type="entry name" value="NAD(P)-binding Rossmann-like Domain"/>
    <property type="match status" value="1"/>
</dbReference>
<protein>
    <submittedName>
        <fullName evidence="2">SDR family NAD(P)-dependent oxidoreductase</fullName>
    </submittedName>
</protein>
<dbReference type="PRINTS" id="PR00080">
    <property type="entry name" value="SDRFAMILY"/>
</dbReference>
<dbReference type="Proteomes" id="UP001432062">
    <property type="component" value="Chromosome"/>
</dbReference>
<reference evidence="2" key="1">
    <citation type="submission" date="2022-10" db="EMBL/GenBank/DDBJ databases">
        <title>The complete genomes of actinobacterial strains from the NBC collection.</title>
        <authorList>
            <person name="Joergensen T.S."/>
            <person name="Alvarez Arevalo M."/>
            <person name="Sterndorff E.B."/>
            <person name="Faurdal D."/>
            <person name="Vuksanovic O."/>
            <person name="Mourched A.-S."/>
            <person name="Charusanti P."/>
            <person name="Shaw S."/>
            <person name="Blin K."/>
            <person name="Weber T."/>
        </authorList>
    </citation>
    <scope>NUCLEOTIDE SEQUENCE</scope>
    <source>
        <strain evidence="2">NBC_01482</strain>
    </source>
</reference>
<dbReference type="EMBL" id="CP109441">
    <property type="protein sequence ID" value="WUV45315.1"/>
    <property type="molecule type" value="Genomic_DNA"/>
</dbReference>
<dbReference type="SUPFAM" id="SSF51735">
    <property type="entry name" value="NAD(P)-binding Rossmann-fold domains"/>
    <property type="match status" value="1"/>
</dbReference>
<sequence>MSADKKLAGCGAVVVGGGSGVGLAVASALAAHGAGVVVNSRNATAVRRAAEAIARSGGKALGIPGSAADEVVAEQLVSTCESAYGGIDILVNCAGIAEPIGSSILTVTTAEWRELLDSHLTTVFNTCRAAAPLMAARGAGSIINSGSFAYLGDYGGTGYPAGKGAVASLTMAMAAELKESGVRVNAICPGAKTRLSSGPDYEAHIRQLHQRGLLDEMTMRGSLEAPPPEYAAALYLYLASEAARAVTGEIFIAAGGFVGRFERPVAAPLGYRDHAHEQPWSVEELNHMIDRR</sequence>
<dbReference type="CDD" id="cd05233">
    <property type="entry name" value="SDR_c"/>
    <property type="match status" value="1"/>
</dbReference>
<organism evidence="2 3">
    <name type="scientific">Nocardia vinacea</name>
    <dbReference type="NCBI Taxonomy" id="96468"/>
    <lineage>
        <taxon>Bacteria</taxon>
        <taxon>Bacillati</taxon>
        <taxon>Actinomycetota</taxon>
        <taxon>Actinomycetes</taxon>
        <taxon>Mycobacteriales</taxon>
        <taxon>Nocardiaceae</taxon>
        <taxon>Nocardia</taxon>
    </lineage>
</organism>
<name>A0ABZ1YPY4_9NOCA</name>
<keyword evidence="3" id="KW-1185">Reference proteome</keyword>
<dbReference type="PANTHER" id="PTHR42760:SF40">
    <property type="entry name" value="3-OXOACYL-[ACYL-CARRIER-PROTEIN] REDUCTASE, CHLOROPLASTIC"/>
    <property type="match status" value="1"/>
</dbReference>